<name>A0A0K2UX35_LEPSM</name>
<dbReference type="PRINTS" id="PR00237">
    <property type="entry name" value="GPCRRHODOPSN"/>
</dbReference>
<dbReference type="Gene3D" id="1.20.1070.10">
    <property type="entry name" value="Rhodopsin 7-helix transmembrane proteins"/>
    <property type="match status" value="1"/>
</dbReference>
<dbReference type="OrthoDB" id="10011262at2759"/>
<evidence type="ECO:0000259" key="8">
    <source>
        <dbReference type="PROSITE" id="PS50262"/>
    </source>
</evidence>
<dbReference type="EMBL" id="HACA01025076">
    <property type="protein sequence ID" value="CDW42437.1"/>
    <property type="molecule type" value="Transcribed_RNA"/>
</dbReference>
<evidence type="ECO:0000256" key="6">
    <source>
        <dbReference type="SAM" id="MobiDB-lite"/>
    </source>
</evidence>
<evidence type="ECO:0000313" key="9">
    <source>
        <dbReference type="EMBL" id="CDW42437.1"/>
    </source>
</evidence>
<dbReference type="PANTHER" id="PTHR46641">
    <property type="entry name" value="FMRFAMIDE RECEPTOR-RELATED"/>
    <property type="match status" value="1"/>
</dbReference>
<comment type="subcellular location">
    <subcellularLocation>
        <location evidence="1">Membrane</location>
    </subcellularLocation>
</comment>
<dbReference type="GO" id="GO:0004930">
    <property type="term" value="F:G protein-coupled receptor activity"/>
    <property type="evidence" value="ECO:0007669"/>
    <property type="project" value="InterPro"/>
</dbReference>
<dbReference type="GO" id="GO:0016020">
    <property type="term" value="C:membrane"/>
    <property type="evidence" value="ECO:0007669"/>
    <property type="project" value="UniProtKB-SubCell"/>
</dbReference>
<feature type="transmembrane region" description="Helical" evidence="7">
    <location>
        <begin position="58"/>
        <end position="83"/>
    </location>
</feature>
<dbReference type="AlphaFoldDB" id="A0A0K2UX35"/>
<feature type="transmembrane region" description="Helical" evidence="7">
    <location>
        <begin position="200"/>
        <end position="226"/>
    </location>
</feature>
<proteinExistence type="inferred from homology"/>
<feature type="region of interest" description="Disordered" evidence="6">
    <location>
        <begin position="488"/>
        <end position="512"/>
    </location>
</feature>
<dbReference type="PANTHER" id="PTHR46641:SF2">
    <property type="entry name" value="FMRFAMIDE RECEPTOR"/>
    <property type="match status" value="1"/>
</dbReference>
<feature type="transmembrane region" description="Helical" evidence="7">
    <location>
        <begin position="103"/>
        <end position="125"/>
    </location>
</feature>
<feature type="region of interest" description="Disordered" evidence="6">
    <location>
        <begin position="552"/>
        <end position="576"/>
    </location>
</feature>
<evidence type="ECO:0000256" key="3">
    <source>
        <dbReference type="ARBA" id="ARBA00022692"/>
    </source>
</evidence>
<accession>A0A0K2UX35</accession>
<dbReference type="InterPro" id="IPR000276">
    <property type="entry name" value="GPCR_Rhodpsn"/>
</dbReference>
<evidence type="ECO:0000256" key="7">
    <source>
        <dbReference type="SAM" id="Phobius"/>
    </source>
</evidence>
<dbReference type="RefSeq" id="XP_071747803.1">
    <property type="nucleotide sequence ID" value="XM_071891702.1"/>
</dbReference>
<feature type="compositionally biased region" description="Polar residues" evidence="6">
    <location>
        <begin position="644"/>
        <end position="656"/>
    </location>
</feature>
<reference evidence="9" key="1">
    <citation type="submission" date="2014-05" db="EMBL/GenBank/DDBJ databases">
        <authorList>
            <person name="Chronopoulou M."/>
        </authorList>
    </citation>
    <scope>NUCLEOTIDE SEQUENCE</scope>
    <source>
        <tissue evidence="9">Whole organism</tissue>
    </source>
</reference>
<evidence type="ECO:0000256" key="5">
    <source>
        <dbReference type="ARBA" id="ARBA00023136"/>
    </source>
</evidence>
<organism evidence="9">
    <name type="scientific">Lepeophtheirus salmonis</name>
    <name type="common">Salmon louse</name>
    <name type="synonym">Caligus salmonis</name>
    <dbReference type="NCBI Taxonomy" id="72036"/>
    <lineage>
        <taxon>Eukaryota</taxon>
        <taxon>Metazoa</taxon>
        <taxon>Ecdysozoa</taxon>
        <taxon>Arthropoda</taxon>
        <taxon>Crustacea</taxon>
        <taxon>Multicrustacea</taxon>
        <taxon>Hexanauplia</taxon>
        <taxon>Copepoda</taxon>
        <taxon>Siphonostomatoida</taxon>
        <taxon>Caligidae</taxon>
        <taxon>Lepeophtheirus</taxon>
    </lineage>
</organism>
<keyword evidence="4 7" id="KW-1133">Transmembrane helix</keyword>
<evidence type="ECO:0000256" key="4">
    <source>
        <dbReference type="ARBA" id="ARBA00022989"/>
    </source>
</evidence>
<keyword evidence="5 7" id="KW-0472">Membrane</keyword>
<dbReference type="CDD" id="cd14978">
    <property type="entry name" value="7tmA_FMRFamide_R-like"/>
    <property type="match status" value="1"/>
</dbReference>
<dbReference type="InterPro" id="IPR052954">
    <property type="entry name" value="GPCR-Ligand_Int"/>
</dbReference>
<feature type="domain" description="G-protein coupled receptors family 1 profile" evidence="8">
    <location>
        <begin position="38"/>
        <end position="301"/>
    </location>
</feature>
<sequence>MDSNSSNASAPLYESDIIFDFIIPGVLLNAIGILGLFGNVISIVILSRPQMRSSINCILIGLASYDSILILTGILMFGLPSLYNYTRYLFNYYYWNIFPYITPIIYPVGLIAQTGSAYLTLCVTIERYVAVCIPLRARSLCTYGRARSYVIFIGVFAIVYNLPRFWEVTWETTYYTEFDTNYTEVVATELRSDPTYISIYITWMYLVFMYFFPFLCLAAFNLRIYFQVRKANSERARLSRLQRKEIGLATMLMVVVIVFFVCNVLALVVNILEVMKISINALTQTSNLLITFNSSVNFIIYCIFGEKFKRIFYRLFCPILKNAGQPEVVHRYPADFQSQRFSSQNNQISLGLLNHEAGSSDRNSSMGDTGRSGDLVYHRRITKMDKAAMEGSSSTSSSNNKELMEEREHDISIYTGNQDALPLRNSTVSVIPEEKGFFSSISSLVRSHSDSGDWKKKKKKLLKNHRNILDERITCDKCCETGFMRDVSSVSGNGNSGPGGGSNRVANSNEDSSTISLSEHVHRLIVPGATQDITITVNIRAFPEAPSIMATTTSVNSHHHHSTPPPTPPSRLSPLHYGSVHSEAAKEAAKLLSSNDSGRGTILLNNCGCESSSSSSSSNFKKFSLHEEDEESSALLSILQKPNNNKLISDSSSPSAVTAHAVA</sequence>
<evidence type="ECO:0000256" key="2">
    <source>
        <dbReference type="ARBA" id="ARBA00010663"/>
    </source>
</evidence>
<feature type="transmembrane region" description="Helical" evidence="7">
    <location>
        <begin position="146"/>
        <end position="166"/>
    </location>
</feature>
<dbReference type="SUPFAM" id="SSF81321">
    <property type="entry name" value="Family A G protein-coupled receptor-like"/>
    <property type="match status" value="1"/>
</dbReference>
<dbReference type="GeneID" id="121126195"/>
<dbReference type="InterPro" id="IPR017452">
    <property type="entry name" value="GPCR_Rhodpsn_7TM"/>
</dbReference>
<feature type="transmembrane region" description="Helical" evidence="7">
    <location>
        <begin position="21"/>
        <end position="46"/>
    </location>
</feature>
<comment type="similarity">
    <text evidence="2">Belongs to the G-protein coupled receptor 1 family.</text>
</comment>
<dbReference type="Pfam" id="PF00001">
    <property type="entry name" value="7tm_1"/>
    <property type="match status" value="1"/>
</dbReference>
<protein>
    <recommendedName>
        <fullName evidence="8">G-protein coupled receptors family 1 profile domain-containing protein</fullName>
    </recommendedName>
</protein>
<feature type="region of interest" description="Disordered" evidence="6">
    <location>
        <begin position="644"/>
        <end position="663"/>
    </location>
</feature>
<feature type="transmembrane region" description="Helical" evidence="7">
    <location>
        <begin position="284"/>
        <end position="304"/>
    </location>
</feature>
<keyword evidence="3 7" id="KW-0812">Transmembrane</keyword>
<feature type="transmembrane region" description="Helical" evidence="7">
    <location>
        <begin position="246"/>
        <end position="272"/>
    </location>
</feature>
<evidence type="ECO:0000256" key="1">
    <source>
        <dbReference type="ARBA" id="ARBA00004370"/>
    </source>
</evidence>
<dbReference type="PROSITE" id="PS50262">
    <property type="entry name" value="G_PROTEIN_RECEP_F1_2"/>
    <property type="match status" value="1"/>
</dbReference>